<organism evidence="2 4">
    <name type="scientific">Candidatus Iainarchaeum sp</name>
    <dbReference type="NCBI Taxonomy" id="3101447"/>
    <lineage>
        <taxon>Archaea</taxon>
        <taxon>Candidatus Iainarchaeota</taxon>
        <taxon>Candidatus Iainarchaeia</taxon>
        <taxon>Candidatus Iainarchaeales</taxon>
        <taxon>Candidatus Iainarchaeaceae</taxon>
        <taxon>Candidatus Iainarchaeum</taxon>
    </lineage>
</organism>
<dbReference type="EMBL" id="DUFG01000033">
    <property type="protein sequence ID" value="HIH08988.1"/>
    <property type="molecule type" value="Genomic_DNA"/>
</dbReference>
<gene>
    <name evidence="2" type="ORF">HA237_06560</name>
    <name evidence="3" type="ORF">J4224_00985</name>
</gene>
<dbReference type="Proteomes" id="UP000577419">
    <property type="component" value="Unassembled WGS sequence"/>
</dbReference>
<evidence type="ECO:0000313" key="2">
    <source>
        <dbReference type="EMBL" id="HIH08988.1"/>
    </source>
</evidence>
<keyword evidence="1" id="KW-0472">Membrane</keyword>
<feature type="transmembrane region" description="Helical" evidence="1">
    <location>
        <begin position="12"/>
        <end position="33"/>
    </location>
</feature>
<accession>A0A7J4ITZ7</accession>
<evidence type="ECO:0000256" key="1">
    <source>
        <dbReference type="SAM" id="Phobius"/>
    </source>
</evidence>
<evidence type="ECO:0000313" key="3">
    <source>
        <dbReference type="EMBL" id="MBS3058984.1"/>
    </source>
</evidence>
<proteinExistence type="predicted"/>
<reference evidence="3" key="3">
    <citation type="submission" date="2021-05" db="EMBL/GenBank/DDBJ databases">
        <title>Protein family content uncovers lineage relationships and bacterial pathway maintenance mechanisms in DPANN archaea.</title>
        <authorList>
            <person name="Castelle C.J."/>
            <person name="Meheust R."/>
            <person name="Jaffe A.L."/>
            <person name="Seitz K."/>
            <person name="Gong X."/>
            <person name="Baker B.J."/>
            <person name="Banfield J.F."/>
        </authorList>
    </citation>
    <scope>NUCLEOTIDE SEQUENCE</scope>
    <source>
        <strain evidence="3">RIFCSPHIGHO2_01_FULL_GW2011_AR10_43_9</strain>
    </source>
</reference>
<reference evidence="3" key="2">
    <citation type="submission" date="2021-03" db="EMBL/GenBank/DDBJ databases">
        <authorList>
            <person name="Jaffe A."/>
        </authorList>
    </citation>
    <scope>NUCLEOTIDE SEQUENCE</scope>
    <source>
        <strain evidence="3">RIFCSPHIGHO2_01_FULL_GW2011_AR10_43_9</strain>
    </source>
</reference>
<dbReference type="Proteomes" id="UP000683213">
    <property type="component" value="Unassembled WGS sequence"/>
</dbReference>
<keyword evidence="1" id="KW-0812">Transmembrane</keyword>
<dbReference type="EMBL" id="JAGVWF010000013">
    <property type="protein sequence ID" value="MBS3058984.1"/>
    <property type="molecule type" value="Genomic_DNA"/>
</dbReference>
<comment type="caution">
    <text evidence="2">The sequence shown here is derived from an EMBL/GenBank/DDBJ whole genome shotgun (WGS) entry which is preliminary data.</text>
</comment>
<sequence length="76" mass="8220">MVGVKGQADPNLPQITFGVFLVALSVVLLLGSLDLLDFDRLPGNANVDVFIAFGVLAIGLIYVFGYLNPRKNNKEK</sequence>
<keyword evidence="1" id="KW-1133">Transmembrane helix</keyword>
<dbReference type="AlphaFoldDB" id="A0A7J4ITZ7"/>
<evidence type="ECO:0000313" key="4">
    <source>
        <dbReference type="Proteomes" id="UP000577419"/>
    </source>
</evidence>
<reference evidence="2" key="1">
    <citation type="journal article" date="2020" name="bioRxiv">
        <title>A rank-normalized archaeal taxonomy based on genome phylogeny resolves widespread incomplete and uneven classifications.</title>
        <authorList>
            <person name="Rinke C."/>
            <person name="Chuvochina M."/>
            <person name="Mussig A.J."/>
            <person name="Chaumeil P.-A."/>
            <person name="Waite D.W."/>
            <person name="Whitman W.B."/>
            <person name="Parks D.H."/>
            <person name="Hugenholtz P."/>
        </authorList>
    </citation>
    <scope>NUCLEOTIDE SEQUENCE</scope>
    <source>
        <strain evidence="2">UBA10011</strain>
    </source>
</reference>
<feature type="transmembrane region" description="Helical" evidence="1">
    <location>
        <begin position="45"/>
        <end position="67"/>
    </location>
</feature>
<protein>
    <submittedName>
        <fullName evidence="2">Uncharacterized protein</fullName>
    </submittedName>
</protein>
<name>A0A7J4ITZ7_9ARCH</name>